<gene>
    <name evidence="3" type="ORF">GCM10009836_25740</name>
</gene>
<proteinExistence type="predicted"/>
<dbReference type="InterPro" id="IPR051785">
    <property type="entry name" value="MMCE/EMCE_epimerase"/>
</dbReference>
<dbReference type="Proteomes" id="UP001500449">
    <property type="component" value="Unassembled WGS sequence"/>
</dbReference>
<feature type="domain" description="VOC" evidence="2">
    <location>
        <begin position="179"/>
        <end position="330"/>
    </location>
</feature>
<dbReference type="RefSeq" id="WP_344415846.1">
    <property type="nucleotide sequence ID" value="NZ_BAAAQK010000005.1"/>
</dbReference>
<protein>
    <recommendedName>
        <fullName evidence="2">VOC domain-containing protein</fullName>
    </recommendedName>
</protein>
<sequence length="355" mass="38776">MSSSGSGPRPASLRPWINRISHIVVNVSDLERAREFWERHTPMRVFGRTRSPVQSFPALGIDRGQFTGYLLRDASDGGVVTPTQNSHNPNYCAVHLVQWLTPEPVGRPYDRASQIGWYRLAFRSERPTRVVYDELVAAGVQPFSPPAEDVTAIAFPDPDGIVLEFVDRRPGAAPASVDRLAHLASSSKDVNETIRFYRDLVGVDHTASVSGPPVTNTFDAYGGKAGYDAAFFAARGDPRLFLDRLSWTGGPENSGIPYESGLHLGFQRLALEVDDIDAAYATLVEQAAQFPGVRVSGPPEEWDFGPDFGGTRRVVVFTDPDGVGHELISAIPYSLALPLPRPLSMPEVVVPGVRE</sequence>
<feature type="domain" description="VOC" evidence="2">
    <location>
        <begin position="19"/>
        <end position="168"/>
    </location>
</feature>
<organism evidence="3 4">
    <name type="scientific">Pseudonocardia ailaonensis</name>
    <dbReference type="NCBI Taxonomy" id="367279"/>
    <lineage>
        <taxon>Bacteria</taxon>
        <taxon>Bacillati</taxon>
        <taxon>Actinomycetota</taxon>
        <taxon>Actinomycetes</taxon>
        <taxon>Pseudonocardiales</taxon>
        <taxon>Pseudonocardiaceae</taxon>
        <taxon>Pseudonocardia</taxon>
    </lineage>
</organism>
<accession>A0ABN2N207</accession>
<dbReference type="PANTHER" id="PTHR43048:SF3">
    <property type="entry name" value="METHYLMALONYL-COA EPIMERASE, MITOCHONDRIAL"/>
    <property type="match status" value="1"/>
</dbReference>
<dbReference type="Gene3D" id="3.10.180.10">
    <property type="entry name" value="2,3-Dihydroxybiphenyl 1,2-Dioxygenase, domain 1"/>
    <property type="match status" value="2"/>
</dbReference>
<dbReference type="PANTHER" id="PTHR43048">
    <property type="entry name" value="METHYLMALONYL-COA EPIMERASE"/>
    <property type="match status" value="1"/>
</dbReference>
<evidence type="ECO:0000313" key="3">
    <source>
        <dbReference type="EMBL" id="GAA1845081.1"/>
    </source>
</evidence>
<dbReference type="InterPro" id="IPR004360">
    <property type="entry name" value="Glyas_Fos-R_dOase_dom"/>
</dbReference>
<reference evidence="3 4" key="1">
    <citation type="journal article" date="2019" name="Int. J. Syst. Evol. Microbiol.">
        <title>The Global Catalogue of Microorganisms (GCM) 10K type strain sequencing project: providing services to taxonomists for standard genome sequencing and annotation.</title>
        <authorList>
            <consortium name="The Broad Institute Genomics Platform"/>
            <consortium name="The Broad Institute Genome Sequencing Center for Infectious Disease"/>
            <person name="Wu L."/>
            <person name="Ma J."/>
        </authorList>
    </citation>
    <scope>NUCLEOTIDE SEQUENCE [LARGE SCALE GENOMIC DNA]</scope>
    <source>
        <strain evidence="3 4">JCM 16009</strain>
    </source>
</reference>
<dbReference type="CDD" id="cd06587">
    <property type="entry name" value="VOC"/>
    <property type="match status" value="1"/>
</dbReference>
<dbReference type="EMBL" id="BAAAQK010000005">
    <property type="protein sequence ID" value="GAA1845081.1"/>
    <property type="molecule type" value="Genomic_DNA"/>
</dbReference>
<keyword evidence="4" id="KW-1185">Reference proteome</keyword>
<evidence type="ECO:0000313" key="4">
    <source>
        <dbReference type="Proteomes" id="UP001500449"/>
    </source>
</evidence>
<dbReference type="InterPro" id="IPR029068">
    <property type="entry name" value="Glyas_Bleomycin-R_OHBP_Dase"/>
</dbReference>
<keyword evidence="1" id="KW-0479">Metal-binding</keyword>
<evidence type="ECO:0000256" key="1">
    <source>
        <dbReference type="ARBA" id="ARBA00022723"/>
    </source>
</evidence>
<dbReference type="SUPFAM" id="SSF54593">
    <property type="entry name" value="Glyoxalase/Bleomycin resistance protein/Dihydroxybiphenyl dioxygenase"/>
    <property type="match status" value="2"/>
</dbReference>
<dbReference type="PROSITE" id="PS51819">
    <property type="entry name" value="VOC"/>
    <property type="match status" value="2"/>
</dbReference>
<dbReference type="InterPro" id="IPR037523">
    <property type="entry name" value="VOC_core"/>
</dbReference>
<dbReference type="Pfam" id="PF00903">
    <property type="entry name" value="Glyoxalase"/>
    <property type="match status" value="2"/>
</dbReference>
<comment type="caution">
    <text evidence="3">The sequence shown here is derived from an EMBL/GenBank/DDBJ whole genome shotgun (WGS) entry which is preliminary data.</text>
</comment>
<evidence type="ECO:0000259" key="2">
    <source>
        <dbReference type="PROSITE" id="PS51819"/>
    </source>
</evidence>
<name>A0ABN2N207_9PSEU</name>